<feature type="compositionally biased region" description="Low complexity" evidence="1">
    <location>
        <begin position="57"/>
        <end position="68"/>
    </location>
</feature>
<evidence type="ECO:0000256" key="2">
    <source>
        <dbReference type="SAM" id="Phobius"/>
    </source>
</evidence>
<dbReference type="Proteomes" id="UP001432027">
    <property type="component" value="Unassembled WGS sequence"/>
</dbReference>
<keyword evidence="4" id="KW-1185">Reference proteome</keyword>
<feature type="region of interest" description="Disordered" evidence="1">
    <location>
        <begin position="42"/>
        <end position="89"/>
    </location>
</feature>
<keyword evidence="2" id="KW-1133">Transmembrane helix</keyword>
<evidence type="ECO:0000313" key="4">
    <source>
        <dbReference type="Proteomes" id="UP001432027"/>
    </source>
</evidence>
<dbReference type="AlphaFoldDB" id="A0AAV5U4M4"/>
<name>A0AAV5U4M4_9BILA</name>
<feature type="non-terminal residue" evidence="3">
    <location>
        <position position="1"/>
    </location>
</feature>
<evidence type="ECO:0000256" key="1">
    <source>
        <dbReference type="SAM" id="MobiDB-lite"/>
    </source>
</evidence>
<keyword evidence="2" id="KW-0812">Transmembrane</keyword>
<comment type="caution">
    <text evidence="3">The sequence shown here is derived from an EMBL/GenBank/DDBJ whole genome shotgun (WGS) entry which is preliminary data.</text>
</comment>
<reference evidence="3" key="1">
    <citation type="submission" date="2023-10" db="EMBL/GenBank/DDBJ databases">
        <title>Genome assembly of Pristionchus species.</title>
        <authorList>
            <person name="Yoshida K."/>
            <person name="Sommer R.J."/>
        </authorList>
    </citation>
    <scope>NUCLEOTIDE SEQUENCE</scope>
    <source>
        <strain evidence="3">RS0144</strain>
    </source>
</reference>
<dbReference type="EMBL" id="BTSX01000005">
    <property type="protein sequence ID" value="GMT01328.1"/>
    <property type="molecule type" value="Genomic_DNA"/>
</dbReference>
<feature type="compositionally biased region" description="Polar residues" evidence="1">
    <location>
        <begin position="42"/>
        <end position="56"/>
    </location>
</feature>
<feature type="transmembrane region" description="Helical" evidence="2">
    <location>
        <begin position="12"/>
        <end position="33"/>
    </location>
</feature>
<feature type="compositionally biased region" description="Polar residues" evidence="1">
    <location>
        <begin position="77"/>
        <end position="89"/>
    </location>
</feature>
<gene>
    <name evidence="3" type="ORF">PENTCL1PPCAC_23503</name>
</gene>
<protein>
    <submittedName>
        <fullName evidence="3">Uncharacterized protein</fullName>
    </submittedName>
</protein>
<evidence type="ECO:0000313" key="3">
    <source>
        <dbReference type="EMBL" id="GMT01328.1"/>
    </source>
</evidence>
<keyword evidence="2" id="KW-0472">Membrane</keyword>
<proteinExistence type="predicted"/>
<sequence length="89" mass="9704">GRLTHGKMEPMLIALCAVVGALFIMIEGVIIAYCCTNRNKEQSAQAQSPRTMQTEESSGPTSGMPTSSVQVFGYGPRSNSTFWQYSPNR</sequence>
<accession>A0AAV5U4M4</accession>
<organism evidence="3 4">
    <name type="scientific">Pristionchus entomophagus</name>
    <dbReference type="NCBI Taxonomy" id="358040"/>
    <lineage>
        <taxon>Eukaryota</taxon>
        <taxon>Metazoa</taxon>
        <taxon>Ecdysozoa</taxon>
        <taxon>Nematoda</taxon>
        <taxon>Chromadorea</taxon>
        <taxon>Rhabditida</taxon>
        <taxon>Rhabditina</taxon>
        <taxon>Diplogasteromorpha</taxon>
        <taxon>Diplogasteroidea</taxon>
        <taxon>Neodiplogasteridae</taxon>
        <taxon>Pristionchus</taxon>
    </lineage>
</organism>